<dbReference type="AlphaFoldDB" id="A0AAF0J0U2"/>
<dbReference type="Proteomes" id="UP001214415">
    <property type="component" value="Chromosome 4"/>
</dbReference>
<evidence type="ECO:0000313" key="2">
    <source>
        <dbReference type="EMBL" id="WFD23828.1"/>
    </source>
</evidence>
<evidence type="ECO:0000313" key="3">
    <source>
        <dbReference type="Proteomes" id="UP001214415"/>
    </source>
</evidence>
<proteinExistence type="predicted"/>
<feature type="compositionally biased region" description="Acidic residues" evidence="1">
    <location>
        <begin position="63"/>
        <end position="99"/>
    </location>
</feature>
<gene>
    <name evidence="2" type="ORF">MEQU1_002522</name>
</gene>
<feature type="region of interest" description="Disordered" evidence="1">
    <location>
        <begin position="31"/>
        <end position="99"/>
    </location>
</feature>
<keyword evidence="3" id="KW-1185">Reference proteome</keyword>
<evidence type="ECO:0000256" key="1">
    <source>
        <dbReference type="SAM" id="MobiDB-lite"/>
    </source>
</evidence>
<sequence>MDPKRVFESRLLDSLVNEIIVDVALEAHAYAKKKKTAHHMSDSDESGSGDASDLEEVVLPQEDGLEETEFNEDEGNGSDANEGELDADELDSEDDASDL</sequence>
<protein>
    <submittedName>
        <fullName evidence="2">Uncharacterized protein</fullName>
    </submittedName>
</protein>
<name>A0AAF0J0U2_9BASI</name>
<organism evidence="2 3">
    <name type="scientific">Malassezia equina</name>
    <dbReference type="NCBI Taxonomy" id="1381935"/>
    <lineage>
        <taxon>Eukaryota</taxon>
        <taxon>Fungi</taxon>
        <taxon>Dikarya</taxon>
        <taxon>Basidiomycota</taxon>
        <taxon>Ustilaginomycotina</taxon>
        <taxon>Malasseziomycetes</taxon>
        <taxon>Malasseziales</taxon>
        <taxon>Malasseziaceae</taxon>
        <taxon>Malassezia</taxon>
    </lineage>
</organism>
<reference evidence="2" key="1">
    <citation type="submission" date="2023-03" db="EMBL/GenBank/DDBJ databases">
        <title>Mating type loci evolution in Malassezia.</title>
        <authorList>
            <person name="Coelho M.A."/>
        </authorList>
    </citation>
    <scope>NUCLEOTIDE SEQUENCE</scope>
    <source>
        <strain evidence="2">CBS 12830</strain>
    </source>
</reference>
<accession>A0AAF0J0U2</accession>
<feature type="compositionally biased region" description="Acidic residues" evidence="1">
    <location>
        <begin position="43"/>
        <end position="56"/>
    </location>
</feature>
<dbReference type="EMBL" id="CP119903">
    <property type="protein sequence ID" value="WFD23828.1"/>
    <property type="molecule type" value="Genomic_DNA"/>
</dbReference>